<keyword evidence="2" id="KW-1185">Reference proteome</keyword>
<organism evidence="1 2">
    <name type="scientific">Amphiplicatus metriothermophilus</name>
    <dbReference type="NCBI Taxonomy" id="1519374"/>
    <lineage>
        <taxon>Bacteria</taxon>
        <taxon>Pseudomonadati</taxon>
        <taxon>Pseudomonadota</taxon>
        <taxon>Alphaproteobacteria</taxon>
        <taxon>Parvularculales</taxon>
        <taxon>Parvularculaceae</taxon>
        <taxon>Amphiplicatus</taxon>
    </lineage>
</organism>
<gene>
    <name evidence="1" type="ORF">SAMN06297382_2008</name>
</gene>
<sequence length="158" mass="16788">MAVKNMGLTLGAGVVFAAIALIPAGLANSSAASTPLAKSCAVLDVIGTDRTDGLAPLFADLGAHWPKENREGLINRLTELLGALDFAGGNVYLLNKFGDDLEEHLVLLRLAGGEVAGMRLRYEWTPAGMKLVTVNFERKYQDYVPDVAGGSFQKLPCL</sequence>
<dbReference type="AlphaFoldDB" id="A0A239PVP1"/>
<dbReference type="RefSeq" id="WP_089412479.1">
    <property type="nucleotide sequence ID" value="NZ_FZQA01000004.1"/>
</dbReference>
<evidence type="ECO:0000313" key="2">
    <source>
        <dbReference type="Proteomes" id="UP000198346"/>
    </source>
</evidence>
<proteinExistence type="predicted"/>
<dbReference type="EMBL" id="FZQA01000004">
    <property type="protein sequence ID" value="SNT74103.1"/>
    <property type="molecule type" value="Genomic_DNA"/>
</dbReference>
<protein>
    <submittedName>
        <fullName evidence="1">Uncharacterized protein</fullName>
    </submittedName>
</protein>
<reference evidence="1 2" key="1">
    <citation type="submission" date="2017-07" db="EMBL/GenBank/DDBJ databases">
        <authorList>
            <person name="Sun Z.S."/>
            <person name="Albrecht U."/>
            <person name="Echele G."/>
            <person name="Lee C.C."/>
        </authorList>
    </citation>
    <scope>NUCLEOTIDE SEQUENCE [LARGE SCALE GENOMIC DNA]</scope>
    <source>
        <strain evidence="1 2">CGMCC 1.12710</strain>
    </source>
</reference>
<name>A0A239PVP1_9PROT</name>
<accession>A0A239PVP1</accession>
<evidence type="ECO:0000313" key="1">
    <source>
        <dbReference type="EMBL" id="SNT74103.1"/>
    </source>
</evidence>
<dbReference type="Proteomes" id="UP000198346">
    <property type="component" value="Unassembled WGS sequence"/>
</dbReference>